<dbReference type="RefSeq" id="XP_007735067.1">
    <property type="nucleotide sequence ID" value="XM_007736877.1"/>
</dbReference>
<dbReference type="InterPro" id="IPR029058">
    <property type="entry name" value="AB_hydrolase_fold"/>
</dbReference>
<protein>
    <recommendedName>
        <fullName evidence="7">Peptidase S33 tripeptidyl aminopeptidase-like C-terminal domain-containing protein</fullName>
    </recommendedName>
</protein>
<dbReference type="Gene3D" id="3.40.50.1820">
    <property type="entry name" value="alpha/beta hydrolase"/>
    <property type="match status" value="1"/>
</dbReference>
<dbReference type="Pfam" id="PF08386">
    <property type="entry name" value="Abhydrolase_4"/>
    <property type="match status" value="1"/>
</dbReference>
<dbReference type="OrthoDB" id="425534at2759"/>
<dbReference type="InterPro" id="IPR013595">
    <property type="entry name" value="Pept_S33_TAP-like_C"/>
</dbReference>
<dbReference type="GO" id="GO:0016787">
    <property type="term" value="F:hydrolase activity"/>
    <property type="evidence" value="ECO:0007669"/>
    <property type="project" value="UniProtKB-KW"/>
</dbReference>
<gene>
    <name evidence="5" type="ORF">A1O3_06761</name>
</gene>
<dbReference type="InterPro" id="IPR000073">
    <property type="entry name" value="AB_hydrolase_1"/>
</dbReference>
<evidence type="ECO:0000313" key="5">
    <source>
        <dbReference type="EMBL" id="EXJ82944.1"/>
    </source>
</evidence>
<evidence type="ECO:0000259" key="3">
    <source>
        <dbReference type="Pfam" id="PF00561"/>
    </source>
</evidence>
<dbReference type="STRING" id="1182542.W9YL03"/>
<keyword evidence="2" id="KW-0378">Hydrolase</keyword>
<evidence type="ECO:0000256" key="2">
    <source>
        <dbReference type="ARBA" id="ARBA00022801"/>
    </source>
</evidence>
<dbReference type="eggNOG" id="ENOG502RY03">
    <property type="taxonomic scope" value="Eukaryota"/>
</dbReference>
<evidence type="ECO:0000313" key="6">
    <source>
        <dbReference type="Proteomes" id="UP000019478"/>
    </source>
</evidence>
<accession>W9YL03</accession>
<dbReference type="HOGENOM" id="CLU_013364_5_2_1"/>
<dbReference type="Proteomes" id="UP000019478">
    <property type="component" value="Unassembled WGS sequence"/>
</dbReference>
<organism evidence="5 6">
    <name type="scientific">Capronia epimyces CBS 606.96</name>
    <dbReference type="NCBI Taxonomy" id="1182542"/>
    <lineage>
        <taxon>Eukaryota</taxon>
        <taxon>Fungi</taxon>
        <taxon>Dikarya</taxon>
        <taxon>Ascomycota</taxon>
        <taxon>Pezizomycotina</taxon>
        <taxon>Eurotiomycetes</taxon>
        <taxon>Chaetothyriomycetidae</taxon>
        <taxon>Chaetothyriales</taxon>
        <taxon>Herpotrichiellaceae</taxon>
        <taxon>Capronia</taxon>
    </lineage>
</organism>
<feature type="domain" description="Peptidase S33 tripeptidyl aminopeptidase-like C-terminal" evidence="4">
    <location>
        <begin position="446"/>
        <end position="547"/>
    </location>
</feature>
<dbReference type="PANTHER" id="PTHR43248">
    <property type="entry name" value="2-SUCCINYL-6-HYDROXY-2,4-CYCLOHEXADIENE-1-CARBOXYLATE SYNTHASE"/>
    <property type="match status" value="1"/>
</dbReference>
<reference evidence="5 6" key="1">
    <citation type="submission" date="2013-03" db="EMBL/GenBank/DDBJ databases">
        <title>The Genome Sequence of Capronia epimyces CBS 606.96.</title>
        <authorList>
            <consortium name="The Broad Institute Genomics Platform"/>
            <person name="Cuomo C."/>
            <person name="de Hoog S."/>
            <person name="Gorbushina A."/>
            <person name="Walker B."/>
            <person name="Young S.K."/>
            <person name="Zeng Q."/>
            <person name="Gargeya S."/>
            <person name="Fitzgerald M."/>
            <person name="Haas B."/>
            <person name="Abouelleil A."/>
            <person name="Allen A.W."/>
            <person name="Alvarado L."/>
            <person name="Arachchi H.M."/>
            <person name="Berlin A.M."/>
            <person name="Chapman S.B."/>
            <person name="Gainer-Dewar J."/>
            <person name="Goldberg J."/>
            <person name="Griggs A."/>
            <person name="Gujja S."/>
            <person name="Hansen M."/>
            <person name="Howarth C."/>
            <person name="Imamovic A."/>
            <person name="Ireland A."/>
            <person name="Larimer J."/>
            <person name="McCowan C."/>
            <person name="Murphy C."/>
            <person name="Pearson M."/>
            <person name="Poon T.W."/>
            <person name="Priest M."/>
            <person name="Roberts A."/>
            <person name="Saif S."/>
            <person name="Shea T."/>
            <person name="Sisk P."/>
            <person name="Sykes S."/>
            <person name="Wortman J."/>
            <person name="Nusbaum C."/>
            <person name="Birren B."/>
        </authorList>
    </citation>
    <scope>NUCLEOTIDE SEQUENCE [LARGE SCALE GENOMIC DNA]</scope>
    <source>
        <strain evidence="5 6">CBS 606.96</strain>
    </source>
</reference>
<sequence length="572" mass="63391">MSGWPQHAPESTSHPFAPAHSYDHRLALNPDDIPWSQIEPSRTLVYHSCYGVFLCARLLLPLDWNRATASGLEVAVALMKRPAKVNVTDPRYGGLLIMNPGGPGASGVQALLQAGEKIQNIIDAERDPGINLQLHETNSDAPKFFDVISFDPRGVNHTVPRLNCFPDTFSRLVWSLGADAEVSSEVLTPHLMRSGVDTYLAPKHERQRVLEYTEWRRGQEKILFWGTSYGTILGSTLATIYPHLIHRTILDSVLSPQFFFNASLGDSLVHADEILAEFALFCHKYGSQNCKFYRDSQEAILRDIESITLDLISTPLAVPASLYRGPELITSTDVKRLIGQSLYRPLNSFPTLARLLQDVFDKNGSSFADYKAAMKSVSVPDAQSGLYNLSIRCKIDGPYTAACTRPNEWLEEALLAISCGDGSMGGTMSKEKFRTYWNSVRNQSSAIGDLWAEWDMMCVGWTAKTQWKYDGPFSGKTAHPILLTGNSLDPVCPIQNAHKLALGFPDSVVLTQNAIGHGILNAQSECTEKAIRAYFQSGRLPLPNSTCEAAREPFQEAMGSSEEMKMRLFRSP</sequence>
<dbReference type="AlphaFoldDB" id="W9YL03"/>
<feature type="domain" description="AB hydrolase-1" evidence="3">
    <location>
        <begin position="144"/>
        <end position="260"/>
    </location>
</feature>
<comment type="caution">
    <text evidence="5">The sequence shown here is derived from an EMBL/GenBank/DDBJ whole genome shotgun (WGS) entry which is preliminary data.</text>
</comment>
<dbReference type="SUPFAM" id="SSF53474">
    <property type="entry name" value="alpha/beta-Hydrolases"/>
    <property type="match status" value="1"/>
</dbReference>
<dbReference type="PANTHER" id="PTHR43248:SF25">
    <property type="entry name" value="AB HYDROLASE-1 DOMAIN-CONTAINING PROTEIN-RELATED"/>
    <property type="match status" value="1"/>
</dbReference>
<evidence type="ECO:0008006" key="7">
    <source>
        <dbReference type="Google" id="ProtNLM"/>
    </source>
</evidence>
<dbReference type="GeneID" id="19170867"/>
<comment type="similarity">
    <text evidence="1">Belongs to the peptidase S33 family.</text>
</comment>
<dbReference type="EMBL" id="AMGY01000005">
    <property type="protein sequence ID" value="EXJ82944.1"/>
    <property type="molecule type" value="Genomic_DNA"/>
</dbReference>
<dbReference type="Pfam" id="PF00561">
    <property type="entry name" value="Abhydrolase_1"/>
    <property type="match status" value="1"/>
</dbReference>
<proteinExistence type="inferred from homology"/>
<evidence type="ECO:0000256" key="1">
    <source>
        <dbReference type="ARBA" id="ARBA00010088"/>
    </source>
</evidence>
<name>W9YL03_9EURO</name>
<keyword evidence="6" id="KW-1185">Reference proteome</keyword>
<evidence type="ECO:0000259" key="4">
    <source>
        <dbReference type="Pfam" id="PF08386"/>
    </source>
</evidence>
<dbReference type="InterPro" id="IPR051601">
    <property type="entry name" value="Serine_prot/Carboxylest_S33"/>
</dbReference>